<sequence length="520" mass="56468">MDENKLAKSVQHVMVVFLFLFIALISYIAYFQLFRGPKIAEDSGNVRIIAAKNEVIRGTIYDRNGTALTETTKVNDLTQDRKYLYGELLVHPLGYYDQIYGISGLESEYDNELSKSSFIGNSYRTFLNSMDFTGLFNDIKDDLINEKKLNLSENFKTFVDKIKVKNEKEENEAKTGNSIVTTLDLELQKVASDALGDNKGSVVAINPKTGEILAMVSKPSFDPNNLEVALQSAYSGSADDSPLINRAIDGLYPPGSVFKTVTLSSALENMSGVANRTFNDQGKITFDDGTTLNNYAYQSHGAIDLRYAYRVSSNVVFGTLAMELGNNTLKQTAENYGFNSVISGPGLTITASQFPKLESYAQGEIAQSGIGQGGVLSTPIQMALVAATVANDGVMMQPRLVNSILDSAGNTVKTMENTELKQVISSDIASTIKSYMKYLVDNNLYRWPAFKGTNAGGKTGTADYKLSDGTDAVPHAWFISAAPMDDPQIAVAVIVENGESGAVISAEIASYVVRKAVLGY</sequence>
<comment type="caution">
    <text evidence="4">The sequence shown here is derived from an EMBL/GenBank/DDBJ whole genome shotgun (WGS) entry which is preliminary data.</text>
</comment>
<name>A0A8I0AAH6_9CLOT</name>
<reference evidence="4" key="1">
    <citation type="submission" date="2020-08" db="EMBL/GenBank/DDBJ databases">
        <title>Genome public.</title>
        <authorList>
            <person name="Liu C."/>
            <person name="Sun Q."/>
        </authorList>
    </citation>
    <scope>NUCLEOTIDE SEQUENCE</scope>
    <source>
        <strain evidence="4">NSJ-42</strain>
    </source>
</reference>
<dbReference type="EMBL" id="JACOOQ010000001">
    <property type="protein sequence ID" value="MBC5638869.1"/>
    <property type="molecule type" value="Genomic_DNA"/>
</dbReference>
<evidence type="ECO:0000313" key="5">
    <source>
        <dbReference type="Proteomes" id="UP000662088"/>
    </source>
</evidence>
<evidence type="ECO:0000259" key="2">
    <source>
        <dbReference type="Pfam" id="PF00905"/>
    </source>
</evidence>
<keyword evidence="1" id="KW-0812">Transmembrane</keyword>
<keyword evidence="1" id="KW-1133">Transmembrane helix</keyword>
<dbReference type="Proteomes" id="UP000662088">
    <property type="component" value="Unassembled WGS sequence"/>
</dbReference>
<feature type="domain" description="Penicillin binding protein A dimerisation" evidence="3">
    <location>
        <begin position="57"/>
        <end position="117"/>
    </location>
</feature>
<dbReference type="Pfam" id="PF21922">
    <property type="entry name" value="PBP_dimer_2"/>
    <property type="match status" value="1"/>
</dbReference>
<dbReference type="InterPro" id="IPR001460">
    <property type="entry name" value="PCN-bd_Tpept"/>
</dbReference>
<feature type="transmembrane region" description="Helical" evidence="1">
    <location>
        <begin position="12"/>
        <end position="33"/>
    </location>
</feature>
<dbReference type="PANTHER" id="PTHR30627:SF24">
    <property type="entry name" value="PENICILLIN-BINDING PROTEIN 4B"/>
    <property type="match status" value="1"/>
</dbReference>
<dbReference type="RefSeq" id="WP_022211501.1">
    <property type="nucleotide sequence ID" value="NZ_JACOOQ010000001.1"/>
</dbReference>
<dbReference type="AlphaFoldDB" id="A0A8I0AAH6"/>
<dbReference type="Gene3D" id="3.40.710.10">
    <property type="entry name" value="DD-peptidase/beta-lactamase superfamily"/>
    <property type="match status" value="1"/>
</dbReference>
<protein>
    <submittedName>
        <fullName evidence="4">Penicillin-binding protein 2</fullName>
    </submittedName>
</protein>
<dbReference type="Gene3D" id="3.90.1310.10">
    <property type="entry name" value="Penicillin-binding protein 2a (Domain 2)"/>
    <property type="match status" value="1"/>
</dbReference>
<evidence type="ECO:0000259" key="3">
    <source>
        <dbReference type="Pfam" id="PF21922"/>
    </source>
</evidence>
<dbReference type="GO" id="GO:0005886">
    <property type="term" value="C:plasma membrane"/>
    <property type="evidence" value="ECO:0007669"/>
    <property type="project" value="TreeGrafter"/>
</dbReference>
<dbReference type="GO" id="GO:0008658">
    <property type="term" value="F:penicillin binding"/>
    <property type="evidence" value="ECO:0007669"/>
    <property type="project" value="InterPro"/>
</dbReference>
<dbReference type="InterPro" id="IPR036138">
    <property type="entry name" value="PBP_dimer_sf"/>
</dbReference>
<dbReference type="GO" id="GO:0071555">
    <property type="term" value="P:cell wall organization"/>
    <property type="evidence" value="ECO:0007669"/>
    <property type="project" value="TreeGrafter"/>
</dbReference>
<evidence type="ECO:0000313" key="4">
    <source>
        <dbReference type="EMBL" id="MBC5638869.1"/>
    </source>
</evidence>
<evidence type="ECO:0000256" key="1">
    <source>
        <dbReference type="SAM" id="Phobius"/>
    </source>
</evidence>
<gene>
    <name evidence="4" type="ORF">H8R92_00185</name>
</gene>
<dbReference type="PANTHER" id="PTHR30627">
    <property type="entry name" value="PEPTIDOGLYCAN D,D-TRANSPEPTIDASE"/>
    <property type="match status" value="1"/>
</dbReference>
<organism evidence="4 5">
    <name type="scientific">Clostridium lentum</name>
    <dbReference type="NCBI Taxonomy" id="2763037"/>
    <lineage>
        <taxon>Bacteria</taxon>
        <taxon>Bacillati</taxon>
        <taxon>Bacillota</taxon>
        <taxon>Clostridia</taxon>
        <taxon>Eubacteriales</taxon>
        <taxon>Clostridiaceae</taxon>
        <taxon>Clostridium</taxon>
    </lineage>
</organism>
<feature type="domain" description="Penicillin-binding protein transpeptidase" evidence="2">
    <location>
        <begin position="200"/>
        <end position="510"/>
    </location>
</feature>
<dbReference type="InterPro" id="IPR050515">
    <property type="entry name" value="Beta-lactam/transpept"/>
</dbReference>
<keyword evidence="5" id="KW-1185">Reference proteome</keyword>
<dbReference type="SUPFAM" id="SSF56519">
    <property type="entry name" value="Penicillin binding protein dimerisation domain"/>
    <property type="match status" value="1"/>
</dbReference>
<accession>A0A8I0AAH6</accession>
<dbReference type="SUPFAM" id="SSF56601">
    <property type="entry name" value="beta-lactamase/transpeptidase-like"/>
    <property type="match status" value="1"/>
</dbReference>
<keyword evidence="1" id="KW-0472">Membrane</keyword>
<dbReference type="InterPro" id="IPR012338">
    <property type="entry name" value="Beta-lactam/transpept-like"/>
</dbReference>
<dbReference type="InterPro" id="IPR054120">
    <property type="entry name" value="PBPA_dimer"/>
</dbReference>
<proteinExistence type="predicted"/>
<dbReference type="Pfam" id="PF00905">
    <property type="entry name" value="Transpeptidase"/>
    <property type="match status" value="1"/>
</dbReference>